<protein>
    <submittedName>
        <fullName evidence="1">Uncharacterized protein</fullName>
    </submittedName>
</protein>
<sequence>MSPFSFQTLKNRATIAAQRHKKETNRHGADILNILTFFLLDCMQVSLASEMPFINPPYIVWYGLPAINCSYAKSAILIGLNTELFTYPRPHSTHKDNAHDARPKTMAKSKAHLDHCISPISLIKNTLTAPIAEDVHRYVLATSIIMLTLWCITYQCDCHEASNILTRACLYSSWSNCMV</sequence>
<organism evidence="1">
    <name type="scientific">hot springs metagenome</name>
    <dbReference type="NCBI Taxonomy" id="433727"/>
    <lineage>
        <taxon>unclassified sequences</taxon>
        <taxon>metagenomes</taxon>
        <taxon>ecological metagenomes</taxon>
    </lineage>
</organism>
<proteinExistence type="predicted"/>
<accession>A0A5J4KXX0</accession>
<reference evidence="1" key="1">
    <citation type="submission" date="2019-10" db="EMBL/GenBank/DDBJ databases">
        <title>Metagenomic sequencing of thiosulfate-disproportionating enrichment culture.</title>
        <authorList>
            <person name="Umezawa K."/>
            <person name="Kojima H."/>
            <person name="Fukui M."/>
        </authorList>
    </citation>
    <scope>NUCLEOTIDE SEQUENCE</scope>
    <source>
        <strain evidence="1">45J</strain>
    </source>
</reference>
<evidence type="ECO:0000313" key="1">
    <source>
        <dbReference type="EMBL" id="GER94104.1"/>
    </source>
</evidence>
<gene>
    <name evidence="1" type="ORF">A45J_1862</name>
</gene>
<comment type="caution">
    <text evidence="1">The sequence shown here is derived from an EMBL/GenBank/DDBJ whole genome shotgun (WGS) entry which is preliminary data.</text>
</comment>
<name>A0A5J4KXX0_9ZZZZ</name>
<dbReference type="EMBL" id="BLAB01000001">
    <property type="protein sequence ID" value="GER94104.1"/>
    <property type="molecule type" value="Genomic_DNA"/>
</dbReference>
<dbReference type="AlphaFoldDB" id="A0A5J4KXX0"/>